<reference evidence="10" key="1">
    <citation type="journal article" date="2014" name="Proc. Natl. Acad. Sci. U.S.A.">
        <title>Extensive sampling of basidiomycete genomes demonstrates inadequacy of the white-rot/brown-rot paradigm for wood decay fungi.</title>
        <authorList>
            <person name="Riley R."/>
            <person name="Salamov A.A."/>
            <person name="Brown D.W."/>
            <person name="Nagy L.G."/>
            <person name="Floudas D."/>
            <person name="Held B.W."/>
            <person name="Levasseur A."/>
            <person name="Lombard V."/>
            <person name="Morin E."/>
            <person name="Otillar R."/>
            <person name="Lindquist E.A."/>
            <person name="Sun H."/>
            <person name="LaButti K.M."/>
            <person name="Schmutz J."/>
            <person name="Jabbour D."/>
            <person name="Luo H."/>
            <person name="Baker S.E."/>
            <person name="Pisabarro A.G."/>
            <person name="Walton J.D."/>
            <person name="Blanchette R.A."/>
            <person name="Henrissat B."/>
            <person name="Martin F."/>
            <person name="Cullen D."/>
            <person name="Hibbett D.S."/>
            <person name="Grigoriev I.V."/>
        </authorList>
    </citation>
    <scope>NUCLEOTIDE SEQUENCE [LARGE SCALE GENOMIC DNA]</scope>
    <source>
        <strain evidence="10">MUCL 33604</strain>
    </source>
</reference>
<accession>A0A067QDT7</accession>
<name>A0A067QDT7_9AGAM</name>
<keyword evidence="4" id="KW-0508">mRNA splicing</keyword>
<dbReference type="Pfam" id="PF00397">
    <property type="entry name" value="WW"/>
    <property type="match status" value="1"/>
</dbReference>
<dbReference type="Proteomes" id="UP000027265">
    <property type="component" value="Unassembled WGS sequence"/>
</dbReference>
<dbReference type="InterPro" id="IPR002713">
    <property type="entry name" value="FF_domain"/>
</dbReference>
<dbReference type="GO" id="GO:0005685">
    <property type="term" value="C:U1 snRNP"/>
    <property type="evidence" value="ECO:0007669"/>
    <property type="project" value="TreeGrafter"/>
</dbReference>
<evidence type="ECO:0000256" key="1">
    <source>
        <dbReference type="ARBA" id="ARBA00004123"/>
    </source>
</evidence>
<dbReference type="EMBL" id="KL197712">
    <property type="protein sequence ID" value="KDQ61667.1"/>
    <property type="molecule type" value="Genomic_DNA"/>
</dbReference>
<feature type="domain" description="WW" evidence="7">
    <location>
        <begin position="45"/>
        <end position="71"/>
    </location>
</feature>
<dbReference type="PROSITE" id="PS50020">
    <property type="entry name" value="WW_DOMAIN_2"/>
    <property type="match status" value="2"/>
</dbReference>
<evidence type="ECO:0000256" key="4">
    <source>
        <dbReference type="ARBA" id="ARBA00023187"/>
    </source>
</evidence>
<feature type="compositionally biased region" description="Low complexity" evidence="6">
    <location>
        <begin position="121"/>
        <end position="135"/>
    </location>
</feature>
<protein>
    <submittedName>
        <fullName evidence="9">Uncharacterized protein</fullName>
    </submittedName>
</protein>
<evidence type="ECO:0000313" key="10">
    <source>
        <dbReference type="Proteomes" id="UP000027265"/>
    </source>
</evidence>
<keyword evidence="5" id="KW-0539">Nucleus</keyword>
<dbReference type="SMART" id="SM00441">
    <property type="entry name" value="FF"/>
    <property type="match status" value="4"/>
</dbReference>
<sequence>MNVWTEHRNPEGRTYWFNTQSRESVWEKPDDLKTPFERALNQTKWKEYFSGGRKYYYNTDSKESKWDMPDELLLLLEKVEKDSKAQPAPGANLLPAPGFAQGQGLPVPMQGALVPIGGTDSSSSAPGSQPPQAQALNGTNGAVGPHTGGLPFQPASVLPARPNLPEDPVIPHNGFTTVEEGEKAFMHLLRKAGVDAGWSWDQTMRAIITDPLYKALNTLAEKKAAWQKYTDALKAKEQEERDARLSKLRPAIRNMLKGNPLVYHYTTFPTADKLFAQHPIWQQAKIESERKLIFEEYVADLKQREVTEARAARSRSISKVVALFKELDVDVLTRWRNALTLVTESDQWQSDAELQKLPSLDILLAFEDYSRVKEREFEEQMRRAQVEKTRKERKAREAFKALLQGLVADGQIKARSKWKNVYPTFKEDERYLNMLGNPGSNPIELFWDIVDALDQKLDAKMSIAEGAIARHNAKLSASQGSPMDEDGKSGDGEVTVKGFAVSPETKREEFLAIVKADPEEAVQKLTEDELREIFNTLRDQAIKKQEDERRRTERKQRHLQDDLRYALKKLPDQIDVNMSYEDAVPLIENLPEYKALEDEGRKAAFAKFIKRQKERLRDREASEDGASTTSRRRKEPSTREHRDEPERDRGEREKDRDRERERDSHRDRDHESRSSKHHRRSGYDDQPRSSREHGGKDRDRDYGKDRDKDYSSKEKDRDRDYYKSSKHHRDYEYEREGKEERRKERKSSRVDWEEPAVIAATSRERSTSVYRDEAKEKRDRPEDRVFDDRAEKRARYDREPTTEAPPNGDHPMEDAVRAETPEEGEI</sequence>
<feature type="domain" description="WW" evidence="7">
    <location>
        <begin position="1"/>
        <end position="31"/>
    </location>
</feature>
<dbReference type="STRING" id="933084.A0A067QDT7"/>
<evidence type="ECO:0000256" key="6">
    <source>
        <dbReference type="SAM" id="MobiDB-lite"/>
    </source>
</evidence>
<dbReference type="FunCoup" id="A0A067QDT7">
    <property type="interactions" value="788"/>
</dbReference>
<dbReference type="SUPFAM" id="SSF81698">
    <property type="entry name" value="FF domain"/>
    <property type="match status" value="4"/>
</dbReference>
<dbReference type="GO" id="GO:0003723">
    <property type="term" value="F:RNA binding"/>
    <property type="evidence" value="ECO:0007669"/>
    <property type="project" value="TreeGrafter"/>
</dbReference>
<dbReference type="Gene3D" id="2.20.70.10">
    <property type="match status" value="2"/>
</dbReference>
<dbReference type="InParanoid" id="A0A067QDT7"/>
<dbReference type="InterPro" id="IPR039726">
    <property type="entry name" value="Prp40-like"/>
</dbReference>
<feature type="compositionally biased region" description="Basic and acidic residues" evidence="6">
    <location>
        <begin position="635"/>
        <end position="674"/>
    </location>
</feature>
<dbReference type="GO" id="GO:0045292">
    <property type="term" value="P:mRNA cis splicing, via spliceosome"/>
    <property type="evidence" value="ECO:0007669"/>
    <property type="project" value="InterPro"/>
</dbReference>
<keyword evidence="2" id="KW-0507">mRNA processing</keyword>
<dbReference type="InterPro" id="IPR036517">
    <property type="entry name" value="FF_domain_sf"/>
</dbReference>
<proteinExistence type="predicted"/>
<dbReference type="CDD" id="cd00201">
    <property type="entry name" value="WW"/>
    <property type="match status" value="2"/>
</dbReference>
<feature type="compositionally biased region" description="Basic and acidic residues" evidence="6">
    <location>
        <begin position="681"/>
        <end position="752"/>
    </location>
</feature>
<dbReference type="GO" id="GO:0071004">
    <property type="term" value="C:U2-type prespliceosome"/>
    <property type="evidence" value="ECO:0007669"/>
    <property type="project" value="TreeGrafter"/>
</dbReference>
<dbReference type="PROSITE" id="PS51676">
    <property type="entry name" value="FF"/>
    <property type="match status" value="1"/>
</dbReference>
<dbReference type="PANTHER" id="PTHR11864:SF0">
    <property type="entry name" value="PRP40 PRE-MRNA PROCESSING FACTOR 40 HOMOLOG A (YEAST)"/>
    <property type="match status" value="1"/>
</dbReference>
<dbReference type="FunFam" id="1.10.10.440:FF:000013">
    <property type="entry name" value="pre-mRNA-processing protein 40A isoform X1"/>
    <property type="match status" value="1"/>
</dbReference>
<dbReference type="Gene3D" id="1.10.10.440">
    <property type="entry name" value="FF domain"/>
    <property type="match status" value="4"/>
</dbReference>
<feature type="region of interest" description="Disordered" evidence="6">
    <location>
        <begin position="110"/>
        <end position="153"/>
    </location>
</feature>
<comment type="subcellular location">
    <subcellularLocation>
        <location evidence="1">Nucleus</location>
    </subcellularLocation>
</comment>
<keyword evidence="3" id="KW-0677">Repeat</keyword>
<dbReference type="OrthoDB" id="187617at2759"/>
<evidence type="ECO:0000256" key="3">
    <source>
        <dbReference type="ARBA" id="ARBA00022737"/>
    </source>
</evidence>
<evidence type="ECO:0000256" key="2">
    <source>
        <dbReference type="ARBA" id="ARBA00022664"/>
    </source>
</evidence>
<feature type="compositionally biased region" description="Basic and acidic residues" evidence="6">
    <location>
        <begin position="810"/>
        <end position="820"/>
    </location>
</feature>
<dbReference type="AlphaFoldDB" id="A0A067QDT7"/>
<organism evidence="9 10">
    <name type="scientific">Jaapia argillacea MUCL 33604</name>
    <dbReference type="NCBI Taxonomy" id="933084"/>
    <lineage>
        <taxon>Eukaryota</taxon>
        <taxon>Fungi</taxon>
        <taxon>Dikarya</taxon>
        <taxon>Basidiomycota</taxon>
        <taxon>Agaricomycotina</taxon>
        <taxon>Agaricomycetes</taxon>
        <taxon>Agaricomycetidae</taxon>
        <taxon>Jaapiales</taxon>
        <taxon>Jaapiaceae</taxon>
        <taxon>Jaapia</taxon>
    </lineage>
</organism>
<dbReference type="InterPro" id="IPR001202">
    <property type="entry name" value="WW_dom"/>
</dbReference>
<dbReference type="HOGENOM" id="CLU_005825_1_1_1"/>
<feature type="compositionally biased region" description="Basic and acidic residues" evidence="6">
    <location>
        <begin position="762"/>
        <end position="801"/>
    </location>
</feature>
<evidence type="ECO:0000259" key="7">
    <source>
        <dbReference type="PROSITE" id="PS50020"/>
    </source>
</evidence>
<dbReference type="Pfam" id="PF01846">
    <property type="entry name" value="FF"/>
    <property type="match status" value="2"/>
</dbReference>
<evidence type="ECO:0000259" key="8">
    <source>
        <dbReference type="PROSITE" id="PS51676"/>
    </source>
</evidence>
<evidence type="ECO:0000256" key="5">
    <source>
        <dbReference type="ARBA" id="ARBA00023242"/>
    </source>
</evidence>
<dbReference type="SUPFAM" id="SSF51045">
    <property type="entry name" value="WW domain"/>
    <property type="match status" value="2"/>
</dbReference>
<dbReference type="PANTHER" id="PTHR11864">
    <property type="entry name" value="PRE-MRNA-PROCESSING PROTEIN PRP40"/>
    <property type="match status" value="1"/>
</dbReference>
<feature type="domain" description="FF" evidence="8">
    <location>
        <begin position="391"/>
        <end position="452"/>
    </location>
</feature>
<feature type="region of interest" description="Disordered" evidence="6">
    <location>
        <begin position="612"/>
        <end position="826"/>
    </location>
</feature>
<gene>
    <name evidence="9" type="ORF">JAAARDRAFT_172033</name>
</gene>
<dbReference type="InterPro" id="IPR036020">
    <property type="entry name" value="WW_dom_sf"/>
</dbReference>
<keyword evidence="10" id="KW-1185">Reference proteome</keyword>
<dbReference type="SMART" id="SM00456">
    <property type="entry name" value="WW"/>
    <property type="match status" value="2"/>
</dbReference>
<evidence type="ECO:0000313" key="9">
    <source>
        <dbReference type="EMBL" id="KDQ61667.1"/>
    </source>
</evidence>